<accession>A0A378I7Y0</accession>
<sequence length="105" mass="11770">MNTNNINPIEIDPNVKTAIIYSLEDLFAYTVEIREADKRYYVANSEGPISFGNMKDARDAAIKEGAVAAYLALSKTYDKTGINNPNQNPQERFDYSSINLDEADE</sequence>
<reference evidence="2 3" key="1">
    <citation type="submission" date="2018-06" db="EMBL/GenBank/DDBJ databases">
        <authorList>
            <consortium name="Pathogen Informatics"/>
            <person name="Doyle S."/>
        </authorList>
    </citation>
    <scope>NUCLEOTIDE SEQUENCE [LARGE SCALE GENOMIC DNA]</scope>
    <source>
        <strain evidence="2 3">NCTC13315</strain>
    </source>
</reference>
<dbReference type="RefSeq" id="WP_115302245.1">
    <property type="nucleotide sequence ID" value="NZ_CAAAHO010000001.1"/>
</dbReference>
<proteinExistence type="predicted"/>
<protein>
    <submittedName>
        <fullName evidence="2">Uncharacterized protein</fullName>
    </submittedName>
</protein>
<feature type="region of interest" description="Disordered" evidence="1">
    <location>
        <begin position="79"/>
        <end position="105"/>
    </location>
</feature>
<feature type="compositionally biased region" description="Polar residues" evidence="1">
    <location>
        <begin position="81"/>
        <end position="90"/>
    </location>
</feature>
<organism evidence="2 3">
    <name type="scientific">Legionella beliardensis</name>
    <dbReference type="NCBI Taxonomy" id="91822"/>
    <lineage>
        <taxon>Bacteria</taxon>
        <taxon>Pseudomonadati</taxon>
        <taxon>Pseudomonadota</taxon>
        <taxon>Gammaproteobacteria</taxon>
        <taxon>Legionellales</taxon>
        <taxon>Legionellaceae</taxon>
        <taxon>Legionella</taxon>
    </lineage>
</organism>
<evidence type="ECO:0000313" key="3">
    <source>
        <dbReference type="Proteomes" id="UP000254968"/>
    </source>
</evidence>
<dbReference type="EMBL" id="UGNV01000001">
    <property type="protein sequence ID" value="STX28504.1"/>
    <property type="molecule type" value="Genomic_DNA"/>
</dbReference>
<keyword evidence="3" id="KW-1185">Reference proteome</keyword>
<dbReference type="AlphaFoldDB" id="A0A378I7Y0"/>
<evidence type="ECO:0000256" key="1">
    <source>
        <dbReference type="SAM" id="MobiDB-lite"/>
    </source>
</evidence>
<evidence type="ECO:0000313" key="2">
    <source>
        <dbReference type="EMBL" id="STX28504.1"/>
    </source>
</evidence>
<gene>
    <name evidence="2" type="ORF">NCTC13315_01034</name>
</gene>
<name>A0A378I7Y0_9GAMM</name>
<dbReference type="Proteomes" id="UP000254968">
    <property type="component" value="Unassembled WGS sequence"/>
</dbReference>